<evidence type="ECO:0000313" key="4">
    <source>
        <dbReference type="Proteomes" id="UP000254519"/>
    </source>
</evidence>
<dbReference type="AlphaFoldDB" id="A0A380CH06"/>
<proteinExistence type="predicted"/>
<protein>
    <submittedName>
        <fullName evidence="3">Uncharacterized conserved protein</fullName>
    </submittedName>
</protein>
<name>A0A380CH06_SPOPA</name>
<dbReference type="Proteomes" id="UP000254519">
    <property type="component" value="Unassembled WGS sequence"/>
</dbReference>
<dbReference type="Pfam" id="PF13596">
    <property type="entry name" value="PAS_10"/>
    <property type="match status" value="1"/>
</dbReference>
<dbReference type="InterPro" id="IPR012312">
    <property type="entry name" value="Hemerythrin-like"/>
</dbReference>
<reference evidence="3 4" key="1">
    <citation type="submission" date="2018-06" db="EMBL/GenBank/DDBJ databases">
        <authorList>
            <consortium name="Pathogen Informatics"/>
            <person name="Doyle S."/>
        </authorList>
    </citation>
    <scope>NUCLEOTIDE SEQUENCE [LARGE SCALE GENOMIC DNA]</scope>
    <source>
        <strain evidence="4">ATCC 11859 / DSM 33 / NCIB 8841 / NCTC 4822</strain>
    </source>
</reference>
<dbReference type="Pfam" id="PF04282">
    <property type="entry name" value="DUF438"/>
    <property type="match status" value="1"/>
</dbReference>
<dbReference type="OrthoDB" id="9769774at2"/>
<dbReference type="GO" id="GO:0005886">
    <property type="term" value="C:plasma membrane"/>
    <property type="evidence" value="ECO:0007669"/>
    <property type="project" value="TreeGrafter"/>
</dbReference>
<evidence type="ECO:0000259" key="2">
    <source>
        <dbReference type="Pfam" id="PF04282"/>
    </source>
</evidence>
<dbReference type="RefSeq" id="WP_115363295.1">
    <property type="nucleotide sequence ID" value="NZ_CP038012.1"/>
</dbReference>
<keyword evidence="4" id="KW-1185">Reference proteome</keyword>
<evidence type="ECO:0000313" key="3">
    <source>
        <dbReference type="EMBL" id="SUJ19479.1"/>
    </source>
</evidence>
<dbReference type="Pfam" id="PF01814">
    <property type="entry name" value="Hemerythrin"/>
    <property type="match status" value="1"/>
</dbReference>
<dbReference type="EMBL" id="UGYZ01000002">
    <property type="protein sequence ID" value="SUJ19479.1"/>
    <property type="molecule type" value="Genomic_DNA"/>
</dbReference>
<feature type="domain" description="Hemerythrin-like" evidence="1">
    <location>
        <begin position="90"/>
        <end position="219"/>
    </location>
</feature>
<organism evidence="3 4">
    <name type="scientific">Sporosarcina pasteurii</name>
    <name type="common">Bacillus pasteurii</name>
    <dbReference type="NCBI Taxonomy" id="1474"/>
    <lineage>
        <taxon>Bacteria</taxon>
        <taxon>Bacillati</taxon>
        <taxon>Bacillota</taxon>
        <taxon>Bacilli</taxon>
        <taxon>Bacillales</taxon>
        <taxon>Caryophanaceae</taxon>
        <taxon>Sporosarcina</taxon>
    </lineage>
</organism>
<dbReference type="PANTHER" id="PTHR39966">
    <property type="entry name" value="BLL2471 PROTEIN-RELATED"/>
    <property type="match status" value="1"/>
</dbReference>
<accession>A0A380CH06</accession>
<sequence length="406" mass="47087">MLNMQFDIKRMSALKEILLYIRDGGSLEAFQIHYEQHFNDVRPLDLLLMQLELINGDYGVTMEDIKKFSSMHAQLSSQSLNEKDILPANHPVQIFKAENTAFQVVLNQIQQLLQLLEEDSDQAIGDELTEHIFHLGEFHNHYNRKEKLFFPIMERYGHIAPARTVWRKDDRIRALYQALKKQIVRVPLDVERVRMRYTAFEKEFKEMIFQEEAIILPILQKVFSEADWLAVANESDAFGYALIDGPEEKCAPTFEEQTNDTPPAENLVMGGGGYLTTKEAQLILNNLPLEITFVDKNDLFKYFNDITDASEMMLVRTPSSIGRNVANCHPPKSLMKVMTIIRDLKTGRRTSESMWFKMKGKYIHITYKSLFNDKGEFLGILEYVQDIQPFFELPSEVKMGLSELEK</sequence>
<gene>
    <name evidence="3" type="ORF">NCTC4822_02928</name>
</gene>
<dbReference type="PANTHER" id="PTHR39966:SF3">
    <property type="entry name" value="DUF438 DOMAIN-CONTAINING PROTEIN"/>
    <property type="match status" value="1"/>
</dbReference>
<dbReference type="Gene3D" id="3.30.450.20">
    <property type="entry name" value="PAS domain"/>
    <property type="match status" value="1"/>
</dbReference>
<evidence type="ECO:0000259" key="1">
    <source>
        <dbReference type="Pfam" id="PF01814"/>
    </source>
</evidence>
<dbReference type="Gene3D" id="1.20.120.520">
    <property type="entry name" value="nmb1532 protein domain like"/>
    <property type="match status" value="1"/>
</dbReference>
<dbReference type="InterPro" id="IPR007380">
    <property type="entry name" value="DUF438"/>
</dbReference>
<feature type="domain" description="DUF438" evidence="2">
    <location>
        <begin position="14"/>
        <end position="81"/>
    </location>
</feature>